<protein>
    <submittedName>
        <fullName evidence="1">Uncharacterized protein</fullName>
    </submittedName>
</protein>
<gene>
    <name evidence="1" type="ORF">RRF57_007930</name>
</gene>
<dbReference type="AlphaFoldDB" id="A0AAN7UUG0"/>
<dbReference type="SUPFAM" id="SSF56801">
    <property type="entry name" value="Acetyl-CoA synthetase-like"/>
    <property type="match status" value="1"/>
</dbReference>
<dbReference type="Proteomes" id="UP001305414">
    <property type="component" value="Unassembled WGS sequence"/>
</dbReference>
<organism evidence="1 2">
    <name type="scientific">Xylaria bambusicola</name>
    <dbReference type="NCBI Taxonomy" id="326684"/>
    <lineage>
        <taxon>Eukaryota</taxon>
        <taxon>Fungi</taxon>
        <taxon>Dikarya</taxon>
        <taxon>Ascomycota</taxon>
        <taxon>Pezizomycotina</taxon>
        <taxon>Sordariomycetes</taxon>
        <taxon>Xylariomycetidae</taxon>
        <taxon>Xylariales</taxon>
        <taxon>Xylariaceae</taxon>
        <taxon>Xylaria</taxon>
    </lineage>
</organism>
<reference evidence="1 2" key="1">
    <citation type="submission" date="2023-10" db="EMBL/GenBank/DDBJ databases">
        <title>Draft genome sequence of Xylaria bambusicola isolate GMP-LS, the root and basal stem rot pathogen of sugarcane in Indonesia.</title>
        <authorList>
            <person name="Selvaraj P."/>
            <person name="Muralishankar V."/>
            <person name="Muruganantham S."/>
            <person name="Sp S."/>
            <person name="Haryani S."/>
            <person name="Lau K.J.X."/>
            <person name="Naqvi N.I."/>
        </authorList>
    </citation>
    <scope>NUCLEOTIDE SEQUENCE [LARGE SCALE GENOMIC DNA]</scope>
    <source>
        <strain evidence="1">GMP-LS</strain>
    </source>
</reference>
<keyword evidence="2" id="KW-1185">Reference proteome</keyword>
<evidence type="ECO:0000313" key="2">
    <source>
        <dbReference type="Proteomes" id="UP001305414"/>
    </source>
</evidence>
<proteinExistence type="predicted"/>
<dbReference type="Gene3D" id="3.40.50.980">
    <property type="match status" value="1"/>
</dbReference>
<sequence length="75" mass="8171">MSFNRIGPVYQARQWGDTVAHRVDEMVKRYADKTAVITGDGIAASYHDIFHDGIIKIAAELQAVGVTSGLRVAVL</sequence>
<name>A0AAN7UUG0_9PEZI</name>
<comment type="caution">
    <text evidence="1">The sequence shown here is derived from an EMBL/GenBank/DDBJ whole genome shotgun (WGS) entry which is preliminary data.</text>
</comment>
<accession>A0AAN7UUG0</accession>
<evidence type="ECO:0000313" key="1">
    <source>
        <dbReference type="EMBL" id="KAK5632216.1"/>
    </source>
</evidence>
<dbReference type="EMBL" id="JAWHQM010000023">
    <property type="protein sequence ID" value="KAK5632216.1"/>
    <property type="molecule type" value="Genomic_DNA"/>
</dbReference>